<feature type="transmembrane region" description="Helical" evidence="6">
    <location>
        <begin position="85"/>
        <end position="104"/>
    </location>
</feature>
<dbReference type="STRING" id="1747903.ASR47_1004264"/>
<feature type="transmembrane region" description="Helical" evidence="6">
    <location>
        <begin position="173"/>
        <end position="197"/>
    </location>
</feature>
<dbReference type="GO" id="GO:0005886">
    <property type="term" value="C:plasma membrane"/>
    <property type="evidence" value="ECO:0007669"/>
    <property type="project" value="UniProtKB-SubCell"/>
</dbReference>
<dbReference type="PATRIC" id="fig|1747903.4.peg.1522"/>
<accession>A0A1A7BZ13</accession>
<evidence type="ECO:0000313" key="8">
    <source>
        <dbReference type="EMBL" id="OBV37989.1"/>
    </source>
</evidence>
<organism evidence="8 9">
    <name type="scientific">Janthinobacterium psychrotolerans</name>
    <dbReference type="NCBI Taxonomy" id="1747903"/>
    <lineage>
        <taxon>Bacteria</taxon>
        <taxon>Pseudomonadati</taxon>
        <taxon>Pseudomonadota</taxon>
        <taxon>Betaproteobacteria</taxon>
        <taxon>Burkholderiales</taxon>
        <taxon>Oxalobacteraceae</taxon>
        <taxon>Janthinobacterium</taxon>
    </lineage>
</organism>
<proteinExistence type="predicted"/>
<evidence type="ECO:0000313" key="9">
    <source>
        <dbReference type="Proteomes" id="UP000092713"/>
    </source>
</evidence>
<dbReference type="OrthoDB" id="9812189at2"/>
<dbReference type="GO" id="GO:0022857">
    <property type="term" value="F:transmembrane transporter activity"/>
    <property type="evidence" value="ECO:0007669"/>
    <property type="project" value="InterPro"/>
</dbReference>
<dbReference type="AlphaFoldDB" id="A0A1A7BZ13"/>
<feature type="transmembrane region" description="Helical" evidence="6">
    <location>
        <begin position="282"/>
        <end position="300"/>
    </location>
</feature>
<feature type="transmembrane region" description="Helical" evidence="6">
    <location>
        <begin position="339"/>
        <end position="359"/>
    </location>
</feature>
<feature type="transmembrane region" description="Helical" evidence="6">
    <location>
        <begin position="371"/>
        <end position="391"/>
    </location>
</feature>
<name>A0A1A7BZ13_9BURK</name>
<feature type="transmembrane region" description="Helical" evidence="6">
    <location>
        <begin position="17"/>
        <end position="36"/>
    </location>
</feature>
<feature type="transmembrane region" description="Helical" evidence="6">
    <location>
        <begin position="218"/>
        <end position="237"/>
    </location>
</feature>
<evidence type="ECO:0000256" key="4">
    <source>
        <dbReference type="ARBA" id="ARBA00022989"/>
    </source>
</evidence>
<dbReference type="InterPro" id="IPR020846">
    <property type="entry name" value="MFS_dom"/>
</dbReference>
<keyword evidence="9" id="KW-1185">Reference proteome</keyword>
<gene>
    <name evidence="8" type="ORF">ASR47_1004264</name>
</gene>
<reference evidence="8 9" key="1">
    <citation type="submission" date="2016-04" db="EMBL/GenBank/DDBJ databases">
        <title>Draft genome sequence of Janthinobacterium psychrotolerans sp. nov., isolated from freshwater sediments in Denmark.</title>
        <authorList>
            <person name="Gong X."/>
            <person name="Skrivergaard S."/>
            <person name="Korsgaard B.S."/>
            <person name="Schreiber L."/>
            <person name="Marshall I.P."/>
            <person name="Finster K."/>
            <person name="Schramm A."/>
        </authorList>
    </citation>
    <scope>NUCLEOTIDE SEQUENCE [LARGE SCALE GENOMIC DNA]</scope>
    <source>
        <strain evidence="8 9">S3-2</strain>
    </source>
</reference>
<comment type="caution">
    <text evidence="8">The sequence shown here is derived from an EMBL/GenBank/DDBJ whole genome shotgun (WGS) entry which is preliminary data.</text>
</comment>
<feature type="domain" description="Major facilitator superfamily (MFS) profile" evidence="7">
    <location>
        <begin position="19"/>
        <end position="393"/>
    </location>
</feature>
<dbReference type="InterPro" id="IPR011701">
    <property type="entry name" value="MFS"/>
</dbReference>
<evidence type="ECO:0000259" key="7">
    <source>
        <dbReference type="PROSITE" id="PS50850"/>
    </source>
</evidence>
<keyword evidence="4 6" id="KW-1133">Transmembrane helix</keyword>
<dbReference type="PROSITE" id="PS50850">
    <property type="entry name" value="MFS"/>
    <property type="match status" value="1"/>
</dbReference>
<dbReference type="InterPro" id="IPR050189">
    <property type="entry name" value="MFS_Efflux_Transporters"/>
</dbReference>
<sequence length="407" mass="41504">MNTHPYATSPPPFRHPWLAVIAVAMATFSVVTTEMLPVGLLTPIAGTLDTSTGTAGLMISLPALLAALFAPFVVIASGSMDRRKILCGLLGLLMMANLASALAQNMVWMLAARVLVGFCMGGIWAIAGGLASRLVPAASIGLATSMIFGGVAAASVLGVPLGAQIGDLAGWRWAFGVMALFSGLVLALHLAVVPAVPAAGSVSWRQFGTQLGNRQLQAGLLLTLLLVMSHFMGFTFVRPLLLSVSGFEAQWLGALLFLYGVAGIAGNFLAGVVAVRRTAPTIIAISAGLLLTPLLFLAIGDSGTGGGIALLAWGLAYGGVSVGLMTLMMKAAPQAVEIVAALYVGVFNVGIALGAWAGGQTVDRLGLSANLWLAAGCAAAALLLSLCIGFAENNRKAAGRQPRSATL</sequence>
<dbReference type="InterPro" id="IPR036259">
    <property type="entry name" value="MFS_trans_sf"/>
</dbReference>
<feature type="transmembrane region" description="Helical" evidence="6">
    <location>
        <begin position="306"/>
        <end position="327"/>
    </location>
</feature>
<dbReference type="CDD" id="cd17324">
    <property type="entry name" value="MFS_NepI_like"/>
    <property type="match status" value="1"/>
</dbReference>
<feature type="transmembrane region" description="Helical" evidence="6">
    <location>
        <begin position="56"/>
        <end position="78"/>
    </location>
</feature>
<feature type="transmembrane region" description="Helical" evidence="6">
    <location>
        <begin position="138"/>
        <end position="161"/>
    </location>
</feature>
<evidence type="ECO:0000256" key="3">
    <source>
        <dbReference type="ARBA" id="ARBA00022692"/>
    </source>
</evidence>
<evidence type="ECO:0000256" key="6">
    <source>
        <dbReference type="SAM" id="Phobius"/>
    </source>
</evidence>
<evidence type="ECO:0000256" key="1">
    <source>
        <dbReference type="ARBA" id="ARBA00004651"/>
    </source>
</evidence>
<dbReference type="PANTHER" id="PTHR43124:SF3">
    <property type="entry name" value="CHLORAMPHENICOL EFFLUX PUMP RV0191"/>
    <property type="match status" value="1"/>
</dbReference>
<keyword evidence="3 6" id="KW-0812">Transmembrane</keyword>
<evidence type="ECO:0000256" key="2">
    <source>
        <dbReference type="ARBA" id="ARBA00022475"/>
    </source>
</evidence>
<feature type="transmembrane region" description="Helical" evidence="6">
    <location>
        <begin position="249"/>
        <end position="275"/>
    </location>
</feature>
<dbReference type="Gene3D" id="1.20.1250.20">
    <property type="entry name" value="MFS general substrate transporter like domains"/>
    <property type="match status" value="2"/>
</dbReference>
<keyword evidence="2" id="KW-1003">Cell membrane</keyword>
<comment type="subcellular location">
    <subcellularLocation>
        <location evidence="1">Cell membrane</location>
        <topology evidence="1">Multi-pass membrane protein</topology>
    </subcellularLocation>
</comment>
<feature type="transmembrane region" description="Helical" evidence="6">
    <location>
        <begin position="110"/>
        <end position="131"/>
    </location>
</feature>
<keyword evidence="5 6" id="KW-0472">Membrane</keyword>
<protein>
    <submittedName>
        <fullName evidence="8">Putative arabinose efflux permease, MFS family</fullName>
    </submittedName>
</protein>
<evidence type="ECO:0000256" key="5">
    <source>
        <dbReference type="ARBA" id="ARBA00023136"/>
    </source>
</evidence>
<dbReference type="Proteomes" id="UP000092713">
    <property type="component" value="Unassembled WGS sequence"/>
</dbReference>
<dbReference type="SUPFAM" id="SSF103473">
    <property type="entry name" value="MFS general substrate transporter"/>
    <property type="match status" value="1"/>
</dbReference>
<dbReference type="EMBL" id="LOCQ01000059">
    <property type="protein sequence ID" value="OBV37989.1"/>
    <property type="molecule type" value="Genomic_DNA"/>
</dbReference>
<dbReference type="Pfam" id="PF07690">
    <property type="entry name" value="MFS_1"/>
    <property type="match status" value="1"/>
</dbReference>
<dbReference type="PANTHER" id="PTHR43124">
    <property type="entry name" value="PURINE EFFLUX PUMP PBUE"/>
    <property type="match status" value="1"/>
</dbReference>